<name>A0ABD2ZIP0_9GENT</name>
<proteinExistence type="predicted"/>
<dbReference type="EMBL" id="JBJUIK010000009">
    <property type="protein sequence ID" value="KAL3518903.1"/>
    <property type="molecule type" value="Genomic_DNA"/>
</dbReference>
<evidence type="ECO:0000256" key="1">
    <source>
        <dbReference type="SAM" id="MobiDB-lite"/>
    </source>
</evidence>
<gene>
    <name evidence="2" type="ORF">ACH5RR_021492</name>
</gene>
<comment type="caution">
    <text evidence="2">The sequence shown here is derived from an EMBL/GenBank/DDBJ whole genome shotgun (WGS) entry which is preliminary data.</text>
</comment>
<evidence type="ECO:0000313" key="2">
    <source>
        <dbReference type="EMBL" id="KAL3518903.1"/>
    </source>
</evidence>
<keyword evidence="3" id="KW-1185">Reference proteome</keyword>
<protein>
    <submittedName>
        <fullName evidence="2">Uncharacterized protein</fullName>
    </submittedName>
</protein>
<accession>A0ABD2ZIP0</accession>
<dbReference type="AlphaFoldDB" id="A0ABD2ZIP0"/>
<feature type="region of interest" description="Disordered" evidence="1">
    <location>
        <begin position="223"/>
        <end position="246"/>
    </location>
</feature>
<dbReference type="Proteomes" id="UP001630127">
    <property type="component" value="Unassembled WGS sequence"/>
</dbReference>
<evidence type="ECO:0000313" key="3">
    <source>
        <dbReference type="Proteomes" id="UP001630127"/>
    </source>
</evidence>
<sequence>MAFFDRSSLLQVLFAAFHFDRNRCLPPLWVNGKPDSTNPRKGRALRSELFVVLERDEPVTSGEEGVQSWSSVIYSIKRKEADWSSRASSTLESSSEVMSADEVGELGRWVPSTPTPLGPSGNPYFFSIFASSETQQRPGPSVFSIEAENPLFIVGRENDATEIENMRFNSLPSPKLHYCLYSMERRDRKVGHILDDKIIPLFVWTKPFRLNLSKLIGKVRASSPISNDAPPTQAPPDEGGTEKATGSKPLTLLSKWGCSGYLILSFRRCSFPLGQSLWPFLLCACSCFANLLHSERVVEVDISK</sequence>
<reference evidence="2 3" key="1">
    <citation type="submission" date="2024-11" db="EMBL/GenBank/DDBJ databases">
        <title>A near-complete genome assembly of Cinchona calisaya.</title>
        <authorList>
            <person name="Lian D.C."/>
            <person name="Zhao X.W."/>
            <person name="Wei L."/>
        </authorList>
    </citation>
    <scope>NUCLEOTIDE SEQUENCE [LARGE SCALE GENOMIC DNA]</scope>
    <source>
        <tissue evidence="2">Nenye</tissue>
    </source>
</reference>
<organism evidence="2 3">
    <name type="scientific">Cinchona calisaya</name>
    <dbReference type="NCBI Taxonomy" id="153742"/>
    <lineage>
        <taxon>Eukaryota</taxon>
        <taxon>Viridiplantae</taxon>
        <taxon>Streptophyta</taxon>
        <taxon>Embryophyta</taxon>
        <taxon>Tracheophyta</taxon>
        <taxon>Spermatophyta</taxon>
        <taxon>Magnoliopsida</taxon>
        <taxon>eudicotyledons</taxon>
        <taxon>Gunneridae</taxon>
        <taxon>Pentapetalae</taxon>
        <taxon>asterids</taxon>
        <taxon>lamiids</taxon>
        <taxon>Gentianales</taxon>
        <taxon>Rubiaceae</taxon>
        <taxon>Cinchonoideae</taxon>
        <taxon>Cinchoneae</taxon>
        <taxon>Cinchona</taxon>
    </lineage>
</organism>